<evidence type="ECO:0000313" key="2">
    <source>
        <dbReference type="EMBL" id="VDO83894.1"/>
    </source>
</evidence>
<feature type="binding site" evidence="1">
    <location>
        <position position="60"/>
    </location>
    <ligand>
        <name>ATP</name>
        <dbReference type="ChEBI" id="CHEBI:30616"/>
    </ligand>
</feature>
<dbReference type="InterPro" id="IPR011009">
    <property type="entry name" value="Kinase-like_dom_sf"/>
</dbReference>
<dbReference type="STRING" id="387005.A0A183HXW0"/>
<proteinExistence type="predicted"/>
<sequence>MSPALHDHKQLSLENFPEEGSSFQGKVAKYKQVIKLLGKGGFGAVFQVQSSIDNKMYAAKLESYEYPRRVLLMDCLVLRGAEMLKSSHFCKIFELGKVEGKFRFIIITMASVHFRNHSAIS</sequence>
<protein>
    <submittedName>
        <fullName evidence="4">Protein kinase domain-containing protein</fullName>
    </submittedName>
</protein>
<evidence type="ECO:0000313" key="4">
    <source>
        <dbReference type="WBParaSite" id="OFLC_0001232301-mRNA-1"/>
    </source>
</evidence>
<evidence type="ECO:0000313" key="3">
    <source>
        <dbReference type="Proteomes" id="UP000267606"/>
    </source>
</evidence>
<dbReference type="AlphaFoldDB" id="A0A183HXW0"/>
<reference evidence="2 3" key="2">
    <citation type="submission" date="2018-11" db="EMBL/GenBank/DDBJ databases">
        <authorList>
            <consortium name="Pathogen Informatics"/>
        </authorList>
    </citation>
    <scope>NUCLEOTIDE SEQUENCE [LARGE SCALE GENOMIC DNA]</scope>
</reference>
<dbReference type="EMBL" id="UZAJ01019009">
    <property type="protein sequence ID" value="VDO83894.1"/>
    <property type="molecule type" value="Genomic_DNA"/>
</dbReference>
<reference evidence="4" key="1">
    <citation type="submission" date="2016-06" db="UniProtKB">
        <authorList>
            <consortium name="WormBaseParasite"/>
        </authorList>
    </citation>
    <scope>IDENTIFICATION</scope>
</reference>
<dbReference type="Gene3D" id="3.30.200.20">
    <property type="entry name" value="Phosphorylase Kinase, domain 1"/>
    <property type="match status" value="1"/>
</dbReference>
<dbReference type="InterPro" id="IPR017441">
    <property type="entry name" value="Protein_kinase_ATP_BS"/>
</dbReference>
<dbReference type="SUPFAM" id="SSF56112">
    <property type="entry name" value="Protein kinase-like (PK-like)"/>
    <property type="match status" value="1"/>
</dbReference>
<keyword evidence="1" id="KW-0067">ATP-binding</keyword>
<dbReference type="GO" id="GO:0005524">
    <property type="term" value="F:ATP binding"/>
    <property type="evidence" value="ECO:0007669"/>
    <property type="project" value="UniProtKB-UniRule"/>
</dbReference>
<dbReference type="WBParaSite" id="OFLC_0001232301-mRNA-1">
    <property type="protein sequence ID" value="OFLC_0001232301-mRNA-1"/>
    <property type="gene ID" value="OFLC_0001232301"/>
</dbReference>
<dbReference type="Proteomes" id="UP000267606">
    <property type="component" value="Unassembled WGS sequence"/>
</dbReference>
<evidence type="ECO:0000256" key="1">
    <source>
        <dbReference type="PROSITE-ProRule" id="PRU10141"/>
    </source>
</evidence>
<organism evidence="4">
    <name type="scientific">Onchocerca flexuosa</name>
    <dbReference type="NCBI Taxonomy" id="387005"/>
    <lineage>
        <taxon>Eukaryota</taxon>
        <taxon>Metazoa</taxon>
        <taxon>Ecdysozoa</taxon>
        <taxon>Nematoda</taxon>
        <taxon>Chromadorea</taxon>
        <taxon>Rhabditida</taxon>
        <taxon>Spirurina</taxon>
        <taxon>Spiruromorpha</taxon>
        <taxon>Filarioidea</taxon>
        <taxon>Onchocercidae</taxon>
        <taxon>Onchocerca</taxon>
    </lineage>
</organism>
<keyword evidence="3" id="KW-1185">Reference proteome</keyword>
<dbReference type="PROSITE" id="PS00107">
    <property type="entry name" value="PROTEIN_KINASE_ATP"/>
    <property type="match status" value="1"/>
</dbReference>
<keyword evidence="1" id="KW-0547">Nucleotide-binding</keyword>
<name>A0A183HXW0_9BILA</name>
<gene>
    <name evidence="2" type="ORF">OFLC_LOCUS12320</name>
</gene>
<accession>A0A183HXW0</accession>